<dbReference type="EMBL" id="CP049989">
    <property type="protein sequence ID" value="QIM51609.1"/>
    <property type="molecule type" value="Genomic_DNA"/>
</dbReference>
<dbReference type="KEGG" id="hcz:G9Q37_05385"/>
<organism evidence="1 2">
    <name type="scientific">Hydrogenophaga crocea</name>
    <dbReference type="NCBI Taxonomy" id="2716225"/>
    <lineage>
        <taxon>Bacteria</taxon>
        <taxon>Pseudomonadati</taxon>
        <taxon>Pseudomonadota</taxon>
        <taxon>Betaproteobacteria</taxon>
        <taxon>Burkholderiales</taxon>
        <taxon>Comamonadaceae</taxon>
        <taxon>Hydrogenophaga</taxon>
    </lineage>
</organism>
<dbReference type="InterPro" id="IPR008713">
    <property type="entry name" value="Phage_lambda_NinG"/>
</dbReference>
<keyword evidence="2" id="KW-1185">Reference proteome</keyword>
<accession>A0A6G8IER8</accession>
<reference evidence="1 2" key="1">
    <citation type="submission" date="2020-03" db="EMBL/GenBank/DDBJ databases">
        <title>Hydrogenophaga sp. nov. isolated from cyanobacterial mat.</title>
        <authorList>
            <person name="Thorat V."/>
            <person name="Kirdat K."/>
            <person name="Tiwarekar B."/>
            <person name="Costa E.D."/>
            <person name="Yadav A."/>
        </authorList>
    </citation>
    <scope>NUCLEOTIDE SEQUENCE [LARGE SCALE GENOMIC DNA]</scope>
    <source>
        <strain evidence="1 2">BA0156</strain>
    </source>
</reference>
<dbReference type="Proteomes" id="UP000503162">
    <property type="component" value="Chromosome"/>
</dbReference>
<protein>
    <submittedName>
        <fullName evidence="1">NinG protein</fullName>
    </submittedName>
</protein>
<proteinExistence type="predicted"/>
<dbReference type="Pfam" id="PF05766">
    <property type="entry name" value="NinG"/>
    <property type="match status" value="1"/>
</dbReference>
<evidence type="ECO:0000313" key="2">
    <source>
        <dbReference type="Proteomes" id="UP000503162"/>
    </source>
</evidence>
<dbReference type="AlphaFoldDB" id="A0A6G8IER8"/>
<dbReference type="RefSeq" id="WP_166225624.1">
    <property type="nucleotide sequence ID" value="NZ_CP049989.1"/>
</dbReference>
<sequence>MTFRRTRCPHCRAKLEEGQRIHPDCIAPWAEAQAAKKEREEAKKARMAAKVDRALTRERKEALKTIPQLIKEAQREFNLYVRTRDEEKPCICCGQRPVSSAGLSGHLWDCGHYRSTGSASHLRFNEDNAHRQLVVCNRYGAGRAVDYRIGLIARIGLARVEALEADNTPKKWTRDELIAIKEKYRNKTKELRKQQA</sequence>
<gene>
    <name evidence="1" type="ORF">G9Q37_05385</name>
</gene>
<evidence type="ECO:0000313" key="1">
    <source>
        <dbReference type="EMBL" id="QIM51609.1"/>
    </source>
</evidence>
<name>A0A6G8IER8_9BURK</name>